<gene>
    <name evidence="3" type="ORF">IPL58_02600</name>
</gene>
<dbReference type="InterPro" id="IPR029058">
    <property type="entry name" value="AB_hydrolase_fold"/>
</dbReference>
<comment type="caution">
    <text evidence="3">The sequence shown here is derived from an EMBL/GenBank/DDBJ whole genome shotgun (WGS) entry which is preliminary data.</text>
</comment>
<dbReference type="PANTHER" id="PTHR37946:SF1">
    <property type="entry name" value="SLL1969 PROTEIN"/>
    <property type="match status" value="1"/>
</dbReference>
<evidence type="ECO:0000313" key="4">
    <source>
        <dbReference type="Proteomes" id="UP000886689"/>
    </source>
</evidence>
<feature type="transmembrane region" description="Helical" evidence="1">
    <location>
        <begin position="6"/>
        <end position="25"/>
    </location>
</feature>
<proteinExistence type="predicted"/>
<reference evidence="3" key="1">
    <citation type="submission" date="2020-10" db="EMBL/GenBank/DDBJ databases">
        <title>Connecting structure to function with the recovery of over 1000 high-quality activated sludge metagenome-assembled genomes encoding full-length rRNA genes using long-read sequencing.</title>
        <authorList>
            <person name="Singleton C.M."/>
            <person name="Petriglieri F."/>
            <person name="Kristensen J.M."/>
            <person name="Kirkegaard R.H."/>
            <person name="Michaelsen T.Y."/>
            <person name="Andersen M.H."/>
            <person name="Karst S.M."/>
            <person name="Dueholm M.S."/>
            <person name="Nielsen P.H."/>
            <person name="Albertsen M."/>
        </authorList>
    </citation>
    <scope>NUCLEOTIDE SEQUENCE</scope>
    <source>
        <strain evidence="3">Hirt_18-Q3-R61-65_BATAC.395</strain>
    </source>
</reference>
<name>A0A9D7PPJ2_9PROT</name>
<dbReference type="AlphaFoldDB" id="A0A9D7PPJ2"/>
<dbReference type="EMBL" id="JADJUC010000002">
    <property type="protein sequence ID" value="MBK8523095.1"/>
    <property type="molecule type" value="Genomic_DNA"/>
</dbReference>
<keyword evidence="1" id="KW-0812">Transmembrane</keyword>
<evidence type="ECO:0000313" key="3">
    <source>
        <dbReference type="EMBL" id="MBK8523095.1"/>
    </source>
</evidence>
<dbReference type="Proteomes" id="UP000886689">
    <property type="component" value="Unassembled WGS sequence"/>
</dbReference>
<protein>
    <submittedName>
        <fullName evidence="3">Alpha/beta fold hydrolase</fullName>
    </submittedName>
</protein>
<dbReference type="SUPFAM" id="SSF53474">
    <property type="entry name" value="alpha/beta-Hydrolases"/>
    <property type="match status" value="1"/>
</dbReference>
<feature type="domain" description="AB hydrolase-1" evidence="2">
    <location>
        <begin position="108"/>
        <end position="212"/>
    </location>
</feature>
<dbReference type="GO" id="GO:0016787">
    <property type="term" value="F:hydrolase activity"/>
    <property type="evidence" value="ECO:0007669"/>
    <property type="project" value="UniProtKB-KW"/>
</dbReference>
<dbReference type="PANTHER" id="PTHR37946">
    <property type="entry name" value="SLL1969 PROTEIN"/>
    <property type="match status" value="1"/>
</dbReference>
<accession>A0A9D7PPJ2</accession>
<keyword evidence="1" id="KW-0472">Membrane</keyword>
<evidence type="ECO:0000256" key="1">
    <source>
        <dbReference type="SAM" id="Phobius"/>
    </source>
</evidence>
<dbReference type="Pfam" id="PF00561">
    <property type="entry name" value="Abhydrolase_1"/>
    <property type="match status" value="1"/>
</dbReference>
<evidence type="ECO:0000259" key="2">
    <source>
        <dbReference type="Pfam" id="PF00561"/>
    </source>
</evidence>
<dbReference type="InterPro" id="IPR000073">
    <property type="entry name" value="AB_hydrolase_1"/>
</dbReference>
<feature type="transmembrane region" description="Helical" evidence="1">
    <location>
        <begin position="32"/>
        <end position="55"/>
    </location>
</feature>
<feature type="transmembrane region" description="Helical" evidence="1">
    <location>
        <begin position="67"/>
        <end position="91"/>
    </location>
</feature>
<keyword evidence="1" id="KW-1133">Transmembrane helix</keyword>
<organism evidence="3 4">
    <name type="scientific">Candidatus Proximibacter danicus</name>
    <dbReference type="NCBI Taxonomy" id="2954365"/>
    <lineage>
        <taxon>Bacteria</taxon>
        <taxon>Pseudomonadati</taxon>
        <taxon>Pseudomonadota</taxon>
        <taxon>Betaproteobacteria</taxon>
        <taxon>Candidatus Proximibacter</taxon>
    </lineage>
</organism>
<keyword evidence="3" id="KW-0378">Hydrolase</keyword>
<sequence>MLASALRFFLLIELAIYMAMAMRVFDLPVVPAIFASLAVLLGQRLGIVLTTYAIALAHHSPAPRLGWLRAVAMVFAEVFAFLRLFIFILPWERLWMGEDRLSPQGGRPLLLIHGYGCNRGAWWWLRRRLEAAGFSVATVNLEPVYVDIDHYVTAIEARIEAACGLAGSDRITLVGHSMGGLAARAYLARHGTARVAQLVTLATPHAGSLLARMGMGANARQMEPGSPWLKSLSQQIPDLPIVALRNAHDNFVMPQDSQRLPSALDVELPGLGHLAMLFSPRTADALLAALRR</sequence>
<dbReference type="Gene3D" id="3.40.50.1820">
    <property type="entry name" value="alpha/beta hydrolase"/>
    <property type="match status" value="1"/>
</dbReference>